<sequence>MTDDSTLKVALIGYGFAGRTFHAPLLAAVPAVALAVVGSSDPSRVRADLPHARVVTDPIAAATDPDVDLVVIAAPNQAHVPLARAALRAGKHVVIDKPMAPTLAEARELVAEAERHGLLLSVFQNRRWDSDFLAVREAIGSGVIGEATHVESRIERFRPEVRARWREQAGPATGLWWDLGPHLVDQALELLGRPDHVVASLAVQREGGEATDWAHVVLECGERRAVLQASMLAATPGARFVVHGTRGSLVKQAADRQEAQLVEGLRPGEPGWGEDRDPLWIHEGGTARSMPVASGDQSRYYAAVAAAILGAGGNPVPPRQALDVMAVLEAAQRSADEGRRVAPDYGD</sequence>
<dbReference type="Proteomes" id="UP000552587">
    <property type="component" value="Unassembled WGS sequence"/>
</dbReference>
<keyword evidence="6" id="KW-1185">Reference proteome</keyword>
<dbReference type="Gene3D" id="3.40.50.720">
    <property type="entry name" value="NAD(P)-binding Rossmann-like Domain"/>
    <property type="match status" value="1"/>
</dbReference>
<proteinExistence type="inferred from homology"/>
<feature type="domain" description="Gfo/Idh/MocA-like oxidoreductase C-terminal" evidence="4">
    <location>
        <begin position="136"/>
        <end position="341"/>
    </location>
</feature>
<dbReference type="Pfam" id="PF02894">
    <property type="entry name" value="GFO_IDH_MocA_C"/>
    <property type="match status" value="1"/>
</dbReference>
<reference evidence="5 6" key="1">
    <citation type="submission" date="2020-07" db="EMBL/GenBank/DDBJ databases">
        <authorList>
            <person name="Xu S."/>
            <person name="Li A."/>
        </authorList>
    </citation>
    <scope>NUCLEOTIDE SEQUENCE [LARGE SCALE GENOMIC DNA]</scope>
    <source>
        <strain evidence="5 6">SG-8</strain>
    </source>
</reference>
<comment type="similarity">
    <text evidence="1">Belongs to the Gfo/Idh/MocA family.</text>
</comment>
<feature type="domain" description="Gfo/Idh/MocA-like oxidoreductase N-terminal" evidence="3">
    <location>
        <begin position="7"/>
        <end position="122"/>
    </location>
</feature>
<protein>
    <submittedName>
        <fullName evidence="5">Oxidoreductase</fullName>
    </submittedName>
</protein>
<dbReference type="NCBIfam" id="NF008607">
    <property type="entry name" value="PRK11579.1"/>
    <property type="match status" value="1"/>
</dbReference>
<dbReference type="Gene3D" id="3.30.360.10">
    <property type="entry name" value="Dihydrodipicolinate Reductase, domain 2"/>
    <property type="match status" value="1"/>
</dbReference>
<dbReference type="Pfam" id="PF01408">
    <property type="entry name" value="GFO_IDH_MocA"/>
    <property type="match status" value="1"/>
</dbReference>
<dbReference type="EMBL" id="JACHTE010000002">
    <property type="protein sequence ID" value="MBB1087586.1"/>
    <property type="molecule type" value="Genomic_DNA"/>
</dbReference>
<evidence type="ECO:0000256" key="2">
    <source>
        <dbReference type="ARBA" id="ARBA00023002"/>
    </source>
</evidence>
<keyword evidence="2" id="KW-0560">Oxidoreductase</keyword>
<dbReference type="InterPro" id="IPR036291">
    <property type="entry name" value="NAD(P)-bd_dom_sf"/>
</dbReference>
<organism evidence="5 6">
    <name type="scientific">Marilutibacter penaei</name>
    <dbReference type="NCBI Taxonomy" id="2759900"/>
    <lineage>
        <taxon>Bacteria</taxon>
        <taxon>Pseudomonadati</taxon>
        <taxon>Pseudomonadota</taxon>
        <taxon>Gammaproteobacteria</taxon>
        <taxon>Lysobacterales</taxon>
        <taxon>Lysobacteraceae</taxon>
        <taxon>Marilutibacter</taxon>
    </lineage>
</organism>
<gene>
    <name evidence="5" type="ORF">H4F99_03685</name>
</gene>
<name>A0A7W3YDW7_9GAMM</name>
<dbReference type="InterPro" id="IPR051317">
    <property type="entry name" value="Gfo/Idh/MocA_oxidoreduct"/>
</dbReference>
<dbReference type="PANTHER" id="PTHR43708">
    <property type="entry name" value="CONSERVED EXPRESSED OXIDOREDUCTASE (EUROFUNG)"/>
    <property type="match status" value="1"/>
</dbReference>
<dbReference type="AlphaFoldDB" id="A0A7W3YDW7"/>
<dbReference type="InterPro" id="IPR000683">
    <property type="entry name" value="Gfo/Idh/MocA-like_OxRdtase_N"/>
</dbReference>
<dbReference type="GO" id="GO:0000166">
    <property type="term" value="F:nucleotide binding"/>
    <property type="evidence" value="ECO:0007669"/>
    <property type="project" value="InterPro"/>
</dbReference>
<evidence type="ECO:0000256" key="1">
    <source>
        <dbReference type="ARBA" id="ARBA00010928"/>
    </source>
</evidence>
<dbReference type="InterPro" id="IPR004104">
    <property type="entry name" value="Gfo/Idh/MocA-like_OxRdtase_C"/>
</dbReference>
<evidence type="ECO:0000259" key="3">
    <source>
        <dbReference type="Pfam" id="PF01408"/>
    </source>
</evidence>
<dbReference type="SUPFAM" id="SSF51735">
    <property type="entry name" value="NAD(P)-binding Rossmann-fold domains"/>
    <property type="match status" value="1"/>
</dbReference>
<accession>A0A7W3YDW7</accession>
<dbReference type="PANTHER" id="PTHR43708:SF5">
    <property type="entry name" value="CONSERVED EXPRESSED OXIDOREDUCTASE (EUROFUNG)-RELATED"/>
    <property type="match status" value="1"/>
</dbReference>
<evidence type="ECO:0000313" key="5">
    <source>
        <dbReference type="EMBL" id="MBB1087586.1"/>
    </source>
</evidence>
<evidence type="ECO:0000313" key="6">
    <source>
        <dbReference type="Proteomes" id="UP000552587"/>
    </source>
</evidence>
<evidence type="ECO:0000259" key="4">
    <source>
        <dbReference type="Pfam" id="PF02894"/>
    </source>
</evidence>
<dbReference type="GO" id="GO:0016491">
    <property type="term" value="F:oxidoreductase activity"/>
    <property type="evidence" value="ECO:0007669"/>
    <property type="project" value="UniProtKB-KW"/>
</dbReference>
<comment type="caution">
    <text evidence="5">The sequence shown here is derived from an EMBL/GenBank/DDBJ whole genome shotgun (WGS) entry which is preliminary data.</text>
</comment>